<evidence type="ECO:0000313" key="14">
    <source>
        <dbReference type="Proteomes" id="UP000682877"/>
    </source>
</evidence>
<dbReference type="GO" id="GO:0006351">
    <property type="term" value="P:DNA-templated transcription"/>
    <property type="evidence" value="ECO:0007669"/>
    <property type="project" value="InterPro"/>
</dbReference>
<comment type="similarity">
    <text evidence="2">Belongs to the bZIP family.</text>
</comment>
<dbReference type="Pfam" id="PF00170">
    <property type="entry name" value="bZIP_1"/>
    <property type="match status" value="1"/>
</dbReference>
<dbReference type="PANTHER" id="PTHR45693:SF7">
    <property type="entry name" value="TRANSCRIPTION FACTOR TGA7"/>
    <property type="match status" value="1"/>
</dbReference>
<evidence type="ECO:0000256" key="3">
    <source>
        <dbReference type="ARBA" id="ARBA00023015"/>
    </source>
</evidence>
<accession>A0A8S1ZR37</accession>
<feature type="domain" description="BZIP" evidence="11">
    <location>
        <begin position="90"/>
        <end position="134"/>
    </location>
</feature>
<dbReference type="SUPFAM" id="SSF57959">
    <property type="entry name" value="Leucine zipper domain"/>
    <property type="match status" value="1"/>
</dbReference>
<proteinExistence type="inferred from homology"/>
<gene>
    <name evidence="13" type="ORF">AARE701A_LOCUS5714</name>
</gene>
<comment type="subcellular location">
    <subcellularLocation>
        <location evidence="1">Nucleus</location>
    </subcellularLocation>
</comment>
<dbReference type="GO" id="GO:0003700">
    <property type="term" value="F:DNA-binding transcription factor activity"/>
    <property type="evidence" value="ECO:0007669"/>
    <property type="project" value="InterPro"/>
</dbReference>
<dbReference type="Pfam" id="PF00226">
    <property type="entry name" value="DnaJ"/>
    <property type="match status" value="1"/>
</dbReference>
<dbReference type="Proteomes" id="UP000682877">
    <property type="component" value="Chromosome 2"/>
</dbReference>
<organism evidence="13 14">
    <name type="scientific">Arabidopsis arenosa</name>
    <name type="common">Sand rock-cress</name>
    <name type="synonym">Cardaminopsis arenosa</name>
    <dbReference type="NCBI Taxonomy" id="38785"/>
    <lineage>
        <taxon>Eukaryota</taxon>
        <taxon>Viridiplantae</taxon>
        <taxon>Streptophyta</taxon>
        <taxon>Embryophyta</taxon>
        <taxon>Tracheophyta</taxon>
        <taxon>Spermatophyta</taxon>
        <taxon>Magnoliopsida</taxon>
        <taxon>eudicotyledons</taxon>
        <taxon>Gunneridae</taxon>
        <taxon>Pentapetalae</taxon>
        <taxon>rosids</taxon>
        <taxon>malvids</taxon>
        <taxon>Brassicales</taxon>
        <taxon>Brassicaceae</taxon>
        <taxon>Camelineae</taxon>
        <taxon>Arabidopsis</taxon>
    </lineage>
</organism>
<dbReference type="InterPro" id="IPR018253">
    <property type="entry name" value="DnaJ_domain_CS"/>
</dbReference>
<dbReference type="FunFam" id="1.10.287.110:FF:000141">
    <property type="entry name" value="Chaperone protein dnaJ"/>
    <property type="match status" value="1"/>
</dbReference>
<evidence type="ECO:0000256" key="7">
    <source>
        <dbReference type="ARBA" id="ARBA00023242"/>
    </source>
</evidence>
<dbReference type="GO" id="GO:0005634">
    <property type="term" value="C:nucleus"/>
    <property type="evidence" value="ECO:0007669"/>
    <property type="project" value="UniProtKB-SubCell"/>
</dbReference>
<keyword evidence="3" id="KW-0805">Transcription regulation</keyword>
<evidence type="ECO:0000256" key="9">
    <source>
        <dbReference type="SAM" id="MobiDB-lite"/>
    </source>
</evidence>
<evidence type="ECO:0000256" key="2">
    <source>
        <dbReference type="ARBA" id="ARBA00007163"/>
    </source>
</evidence>
<dbReference type="InterPro" id="IPR046347">
    <property type="entry name" value="bZIP_sf"/>
</dbReference>
<dbReference type="InterPro" id="IPR036869">
    <property type="entry name" value="J_dom_sf"/>
</dbReference>
<reference evidence="13" key="1">
    <citation type="submission" date="2021-01" db="EMBL/GenBank/DDBJ databases">
        <authorList>
            <person name="Bezrukov I."/>
        </authorList>
    </citation>
    <scope>NUCLEOTIDE SEQUENCE</scope>
</reference>
<name>A0A8S1ZR37_ARAAE</name>
<dbReference type="InterPro" id="IPR001623">
    <property type="entry name" value="DnaJ_domain"/>
</dbReference>
<keyword evidence="14" id="KW-1185">Reference proteome</keyword>
<keyword evidence="4" id="KW-0238">DNA-binding</keyword>
<evidence type="ECO:0000259" key="12">
    <source>
        <dbReference type="PROSITE" id="PS51806"/>
    </source>
</evidence>
<dbReference type="PANTHER" id="PTHR45693">
    <property type="entry name" value="TRANSCRIPTION FACTOR TGA9"/>
    <property type="match status" value="1"/>
</dbReference>
<keyword evidence="6" id="KW-0804">Transcription</keyword>
<evidence type="ECO:0000256" key="1">
    <source>
        <dbReference type="ARBA" id="ARBA00004123"/>
    </source>
</evidence>
<dbReference type="FunFam" id="1.20.5.170:FF:000019">
    <property type="entry name" value="BZIP family transcription factor"/>
    <property type="match status" value="1"/>
</dbReference>
<keyword evidence="8" id="KW-0175">Coiled coil</keyword>
<feature type="domain" description="J" evidence="10">
    <location>
        <begin position="428"/>
        <end position="499"/>
    </location>
</feature>
<evidence type="ECO:0000256" key="5">
    <source>
        <dbReference type="ARBA" id="ARBA00023159"/>
    </source>
</evidence>
<evidence type="ECO:0000259" key="11">
    <source>
        <dbReference type="PROSITE" id="PS50217"/>
    </source>
</evidence>
<dbReference type="PROSITE" id="PS00636">
    <property type="entry name" value="DNAJ_1"/>
    <property type="match status" value="1"/>
</dbReference>
<dbReference type="GO" id="GO:0000976">
    <property type="term" value="F:transcription cis-regulatory region binding"/>
    <property type="evidence" value="ECO:0007669"/>
    <property type="project" value="UniProtKB-ARBA"/>
</dbReference>
<dbReference type="SMART" id="SM00271">
    <property type="entry name" value="DnaJ"/>
    <property type="match status" value="1"/>
</dbReference>
<dbReference type="Pfam" id="PF14144">
    <property type="entry name" value="DOG1"/>
    <property type="match status" value="1"/>
</dbReference>
<dbReference type="SMART" id="SM00338">
    <property type="entry name" value="BRLZ"/>
    <property type="match status" value="1"/>
</dbReference>
<dbReference type="PROSITE" id="PS00036">
    <property type="entry name" value="BZIP_BASIC"/>
    <property type="match status" value="1"/>
</dbReference>
<dbReference type="SUPFAM" id="SSF46565">
    <property type="entry name" value="Chaperone J-domain"/>
    <property type="match status" value="1"/>
</dbReference>
<dbReference type="PROSITE" id="PS51806">
    <property type="entry name" value="DOG1"/>
    <property type="match status" value="1"/>
</dbReference>
<sequence length="623" mass="72055">MMSSTSPTQLASLRDMGIYEPFQQIVGWGNVFKSDINDHSPNTATSSIIQVDPRIDDHNNLKMNYDSSHNQNEAEQPSSNDNQDDDGRIHDKMKRRLAQNREAARKSRLRKKAYVQQLEESRLKLSQLEQELEKAKQQGLCVRNSSDSSYLGPSGSINTGIASFEMEYSHWLQEQSRRVSELRTALQSHISDIELKMLVESCLNHYANLFRMKSDAAKADVFYLISGMWRTSTERFFQWIGGFRPSELLNVVMPYLQPLTDQQVLEVRNLQQSSQQAEDALSQGIDKLQQSLADSIVSDAVIESTDYPAHMAAAIENLQALEGFVNQADHLRQQTLQQMAKILTTRQSARVMSNLRAICRPHTVFSSIVCCSRHQSRSLFRVSMKNAAFRNRVSNSSWFRSKEDSNLWFRLNQRKTLVRASNWSEEKSPYDTLELDRDAEEEQIKVAYRRLAKFYHPDVYDGKGTLEEGETAEARFIKIQAAYELLMDSEKKRQYDMDNRVNPMKASQAWMEWLMKKRKAFDQRGDMAIAAWAEQQQLEINLRARRLSRSKVDPEEERKILEKEKKASRELYNSTLKRHTLVLKKRDLMRKKTEEDKKKLITQLLAAEGLELASEEDEEEAAK</sequence>
<dbReference type="CDD" id="cd06257">
    <property type="entry name" value="DnaJ"/>
    <property type="match status" value="1"/>
</dbReference>
<dbReference type="AlphaFoldDB" id="A0A8S1ZR37"/>
<dbReference type="Gene3D" id="1.20.5.170">
    <property type="match status" value="1"/>
</dbReference>
<evidence type="ECO:0000259" key="10">
    <source>
        <dbReference type="PROSITE" id="PS50076"/>
    </source>
</evidence>
<protein>
    <submittedName>
        <fullName evidence="13">Uncharacterized protein</fullName>
    </submittedName>
</protein>
<feature type="domain" description="DOG1" evidence="12">
    <location>
        <begin position="161"/>
        <end position="372"/>
    </location>
</feature>
<feature type="compositionally biased region" description="Polar residues" evidence="9">
    <location>
        <begin position="61"/>
        <end position="81"/>
    </location>
</feature>
<dbReference type="PROSITE" id="PS50076">
    <property type="entry name" value="DNAJ_2"/>
    <property type="match status" value="1"/>
</dbReference>
<dbReference type="PRINTS" id="PR00625">
    <property type="entry name" value="JDOMAIN"/>
</dbReference>
<keyword evidence="5" id="KW-0010">Activator</keyword>
<evidence type="ECO:0000256" key="4">
    <source>
        <dbReference type="ARBA" id="ARBA00023125"/>
    </source>
</evidence>
<dbReference type="Gene3D" id="1.10.287.110">
    <property type="entry name" value="DnaJ domain"/>
    <property type="match status" value="1"/>
</dbReference>
<keyword evidence="7" id="KW-0539">Nucleus</keyword>
<dbReference type="InterPro" id="IPR004827">
    <property type="entry name" value="bZIP"/>
</dbReference>
<dbReference type="EMBL" id="LR999452">
    <property type="protein sequence ID" value="CAE5964511.1"/>
    <property type="molecule type" value="Genomic_DNA"/>
</dbReference>
<feature type="coiled-coil region" evidence="8">
    <location>
        <begin position="111"/>
        <end position="145"/>
    </location>
</feature>
<dbReference type="PROSITE" id="PS50217">
    <property type="entry name" value="BZIP"/>
    <property type="match status" value="1"/>
</dbReference>
<evidence type="ECO:0000256" key="6">
    <source>
        <dbReference type="ARBA" id="ARBA00023163"/>
    </source>
</evidence>
<dbReference type="InterPro" id="IPR025422">
    <property type="entry name" value="TGA_domain"/>
</dbReference>
<feature type="region of interest" description="Disordered" evidence="9">
    <location>
        <begin position="58"/>
        <end position="88"/>
    </location>
</feature>
<evidence type="ECO:0000313" key="13">
    <source>
        <dbReference type="EMBL" id="CAE5964511.1"/>
    </source>
</evidence>
<evidence type="ECO:0000256" key="8">
    <source>
        <dbReference type="SAM" id="Coils"/>
    </source>
</evidence>